<reference evidence="1 2" key="1">
    <citation type="submission" date="2019-03" db="EMBL/GenBank/DDBJ databases">
        <title>Single cell metagenomics reveals metabolic interactions within the superorganism composed of flagellate Streblomastix strix and complex community of Bacteroidetes bacteria on its surface.</title>
        <authorList>
            <person name="Treitli S.C."/>
            <person name="Kolisko M."/>
            <person name="Husnik F."/>
            <person name="Keeling P."/>
            <person name="Hampl V."/>
        </authorList>
    </citation>
    <scope>NUCLEOTIDE SEQUENCE [LARGE SCALE GENOMIC DNA]</scope>
    <source>
        <strain evidence="1">ST1C</strain>
    </source>
</reference>
<evidence type="ECO:0000313" key="1">
    <source>
        <dbReference type="EMBL" id="KAA6311897.1"/>
    </source>
</evidence>
<dbReference type="EMBL" id="SNRW01049033">
    <property type="protein sequence ID" value="KAA6311897.1"/>
    <property type="molecule type" value="Genomic_DNA"/>
</dbReference>
<gene>
    <name evidence="1" type="ORF">EZS28_056031</name>
</gene>
<sequence>MHRRIELNEGLYIERQIDFNDVNITIVGYDEDGSSRGRQFHIIRGVPGDIYSLFFVTNKATLEL</sequence>
<dbReference type="AlphaFoldDB" id="A0A5J4PQT0"/>
<accession>A0A5J4PQT0</accession>
<feature type="non-terminal residue" evidence="1">
    <location>
        <position position="64"/>
    </location>
</feature>
<comment type="caution">
    <text evidence="1">The sequence shown here is derived from an EMBL/GenBank/DDBJ whole genome shotgun (WGS) entry which is preliminary data.</text>
</comment>
<dbReference type="Proteomes" id="UP000324800">
    <property type="component" value="Unassembled WGS sequence"/>
</dbReference>
<protein>
    <submittedName>
        <fullName evidence="1">Uncharacterized protein</fullName>
    </submittedName>
</protein>
<name>A0A5J4PQT0_9EUKA</name>
<organism evidence="1 2">
    <name type="scientific">Streblomastix strix</name>
    <dbReference type="NCBI Taxonomy" id="222440"/>
    <lineage>
        <taxon>Eukaryota</taxon>
        <taxon>Metamonada</taxon>
        <taxon>Preaxostyla</taxon>
        <taxon>Oxymonadida</taxon>
        <taxon>Streblomastigidae</taxon>
        <taxon>Streblomastix</taxon>
    </lineage>
</organism>
<proteinExistence type="predicted"/>
<evidence type="ECO:0000313" key="2">
    <source>
        <dbReference type="Proteomes" id="UP000324800"/>
    </source>
</evidence>